<keyword evidence="1" id="KW-0645">Protease</keyword>
<dbReference type="Gene3D" id="3.90.226.10">
    <property type="entry name" value="2-enoyl-CoA Hydratase, Chain A, domain 1"/>
    <property type="match status" value="1"/>
</dbReference>
<sequence length="203" mass="22862">MGQINNVEQKGGNKTPNYFASLVATKAEYNIYHYHLDGPIVDVDYYRDLSVTLATMQEGDTLNLYINSPGGYVDTAVQLCNLIMNCQGTVIGHLVGPSASAACSIFLACHGWLVHPYVMLMGHTYRGAHYGKGKNEIQHYADQFNSFFEDMMLDLYYPFFSLEEITEMIEGGKDIWLTSKEINERVDRMAAHREQEARKAAGQ</sequence>
<dbReference type="Proteomes" id="UP000225617">
    <property type="component" value="Segment"/>
</dbReference>
<name>A0A1L6Z510_9CAUD</name>
<proteinExistence type="predicted"/>
<keyword evidence="2" id="KW-1185">Reference proteome</keyword>
<dbReference type="GO" id="GO:0006508">
    <property type="term" value="P:proteolysis"/>
    <property type="evidence" value="ECO:0007669"/>
    <property type="project" value="UniProtKB-KW"/>
</dbReference>
<evidence type="ECO:0000313" key="1">
    <source>
        <dbReference type="EMBL" id="APT41084.1"/>
    </source>
</evidence>
<keyword evidence="1" id="KW-0378">Hydrolase</keyword>
<dbReference type="GO" id="GO:0008233">
    <property type="term" value="F:peptidase activity"/>
    <property type="evidence" value="ECO:0007669"/>
    <property type="project" value="UniProtKB-KW"/>
</dbReference>
<dbReference type="Pfam" id="PF00574">
    <property type="entry name" value="CLP_protease"/>
    <property type="match status" value="1"/>
</dbReference>
<reference evidence="1" key="1">
    <citation type="submission" date="2017-01" db="EMBL/GenBank/DDBJ databases">
        <title>Complete Genome Sequence of two Novel Multi-drug resistant Klebsiella pneumoniae Phage vB_Kpn_IME260.</title>
        <authorList>
            <person name="Xing S."/>
            <person name="Pan X."/>
            <person name="Sun Q."/>
            <person name="Pei G."/>
            <person name="Mi Z."/>
            <person name="An X."/>
            <person name="Tong Y."/>
        </authorList>
    </citation>
    <scope>NUCLEOTIDE SEQUENCE [LARGE SCALE GENOMIC DNA]</scope>
</reference>
<dbReference type="InterPro" id="IPR029045">
    <property type="entry name" value="ClpP/crotonase-like_dom_sf"/>
</dbReference>
<evidence type="ECO:0000313" key="2">
    <source>
        <dbReference type="Proteomes" id="UP000225617"/>
    </source>
</evidence>
<accession>A0A1L6Z510</accession>
<protein>
    <submittedName>
        <fullName evidence="1">ATP-dependent Clp protease proteolytic subunit</fullName>
    </submittedName>
</protein>
<dbReference type="OrthoDB" id="8812at10239"/>
<organism evidence="1 2">
    <name type="scientific">Klebsiella phage vB_Kpn_IME260</name>
    <dbReference type="NCBI Taxonomy" id="1912318"/>
    <lineage>
        <taxon>Viruses</taxon>
        <taxon>Duplodnaviria</taxon>
        <taxon>Heunggongvirae</taxon>
        <taxon>Uroviricota</taxon>
        <taxon>Caudoviricetes</taxon>
        <taxon>Demerecviridae</taxon>
        <taxon>Sugarlandvirus</taxon>
        <taxon>Sugarlandvirus IME260</taxon>
    </lineage>
</organism>
<dbReference type="InterPro" id="IPR023562">
    <property type="entry name" value="ClpP/TepA"/>
</dbReference>
<dbReference type="EMBL" id="KX845404">
    <property type="protein sequence ID" value="APT41084.1"/>
    <property type="molecule type" value="Genomic_DNA"/>
</dbReference>
<dbReference type="SUPFAM" id="SSF52096">
    <property type="entry name" value="ClpP/crotonase"/>
    <property type="match status" value="1"/>
</dbReference>